<gene>
    <name evidence="1" type="ORF">MGAL_10B018538</name>
</gene>
<protein>
    <recommendedName>
        <fullName evidence="3">C-type lectin domain-containing protein</fullName>
    </recommendedName>
</protein>
<name>A0A8B6EX09_MYTGA</name>
<evidence type="ECO:0000313" key="1">
    <source>
        <dbReference type="EMBL" id="VDI40384.1"/>
    </source>
</evidence>
<dbReference type="AlphaFoldDB" id="A0A8B6EX09"/>
<accession>A0A8B6EX09</accession>
<keyword evidence="2" id="KW-1185">Reference proteome</keyword>
<dbReference type="InterPro" id="IPR016187">
    <property type="entry name" value="CTDL_fold"/>
</dbReference>
<evidence type="ECO:0008006" key="3">
    <source>
        <dbReference type="Google" id="ProtNLM"/>
    </source>
</evidence>
<reference evidence="1" key="1">
    <citation type="submission" date="2018-11" db="EMBL/GenBank/DDBJ databases">
        <authorList>
            <person name="Alioto T."/>
            <person name="Alioto T."/>
        </authorList>
    </citation>
    <scope>NUCLEOTIDE SEQUENCE</scope>
</reference>
<dbReference type="EMBL" id="UYJE01005788">
    <property type="protein sequence ID" value="VDI40384.1"/>
    <property type="molecule type" value="Genomic_DNA"/>
</dbReference>
<dbReference type="Gene3D" id="3.10.100.10">
    <property type="entry name" value="Mannose-Binding Protein A, subunit A"/>
    <property type="match status" value="1"/>
</dbReference>
<organism evidence="1 2">
    <name type="scientific">Mytilus galloprovincialis</name>
    <name type="common">Mediterranean mussel</name>
    <dbReference type="NCBI Taxonomy" id="29158"/>
    <lineage>
        <taxon>Eukaryota</taxon>
        <taxon>Metazoa</taxon>
        <taxon>Spiralia</taxon>
        <taxon>Lophotrochozoa</taxon>
        <taxon>Mollusca</taxon>
        <taxon>Bivalvia</taxon>
        <taxon>Autobranchia</taxon>
        <taxon>Pteriomorphia</taxon>
        <taxon>Mytilida</taxon>
        <taxon>Mytiloidea</taxon>
        <taxon>Mytilidae</taxon>
        <taxon>Mytilinae</taxon>
        <taxon>Mytilus</taxon>
    </lineage>
</organism>
<sequence>MCTNGSCLVNATTGTAECCSTELSAAPCVPETCPMGFRLLPNQASSTNCYSDSGASPANNIQWIQALVMCAMTTGAYLWRPNTVQEAAAVRNEFNFRNANVVVGTDCVGIQFNGATWVWRDQLCANAHRYICEYPRRVCP</sequence>
<evidence type="ECO:0000313" key="2">
    <source>
        <dbReference type="Proteomes" id="UP000596742"/>
    </source>
</evidence>
<comment type="caution">
    <text evidence="1">The sequence shown here is derived from an EMBL/GenBank/DDBJ whole genome shotgun (WGS) entry which is preliminary data.</text>
</comment>
<dbReference type="OrthoDB" id="6129097at2759"/>
<dbReference type="Proteomes" id="UP000596742">
    <property type="component" value="Unassembled WGS sequence"/>
</dbReference>
<dbReference type="SUPFAM" id="SSF56436">
    <property type="entry name" value="C-type lectin-like"/>
    <property type="match status" value="1"/>
</dbReference>
<dbReference type="InterPro" id="IPR016186">
    <property type="entry name" value="C-type_lectin-like/link_sf"/>
</dbReference>
<proteinExistence type="predicted"/>